<proteinExistence type="predicted"/>
<feature type="signal peptide" evidence="1">
    <location>
        <begin position="1"/>
        <end position="17"/>
    </location>
</feature>
<protein>
    <submittedName>
        <fullName evidence="2">Uncharacterized protein</fullName>
    </submittedName>
</protein>
<evidence type="ECO:0000313" key="2">
    <source>
        <dbReference type="EMBL" id="OLQ09385.1"/>
    </source>
</evidence>
<accession>A0A1Q9EPM0</accession>
<gene>
    <name evidence="2" type="ORF">AK812_SmicGene7011</name>
</gene>
<comment type="caution">
    <text evidence="2">The sequence shown here is derived from an EMBL/GenBank/DDBJ whole genome shotgun (WGS) entry which is preliminary data.</text>
</comment>
<feature type="chain" id="PRO_5012186863" evidence="1">
    <location>
        <begin position="18"/>
        <end position="203"/>
    </location>
</feature>
<dbReference type="EMBL" id="LSRX01000097">
    <property type="protein sequence ID" value="OLQ09385.1"/>
    <property type="molecule type" value="Genomic_DNA"/>
</dbReference>
<evidence type="ECO:0000256" key="1">
    <source>
        <dbReference type="SAM" id="SignalP"/>
    </source>
</evidence>
<organism evidence="2 3">
    <name type="scientific">Symbiodinium microadriaticum</name>
    <name type="common">Dinoflagellate</name>
    <name type="synonym">Zooxanthella microadriatica</name>
    <dbReference type="NCBI Taxonomy" id="2951"/>
    <lineage>
        <taxon>Eukaryota</taxon>
        <taxon>Sar</taxon>
        <taxon>Alveolata</taxon>
        <taxon>Dinophyceae</taxon>
        <taxon>Suessiales</taxon>
        <taxon>Symbiodiniaceae</taxon>
        <taxon>Symbiodinium</taxon>
    </lineage>
</organism>
<name>A0A1Q9EPM0_SYMMI</name>
<evidence type="ECO:0000313" key="3">
    <source>
        <dbReference type="Proteomes" id="UP000186817"/>
    </source>
</evidence>
<keyword evidence="3" id="KW-1185">Reference proteome</keyword>
<dbReference type="Proteomes" id="UP000186817">
    <property type="component" value="Unassembled WGS sequence"/>
</dbReference>
<reference evidence="2 3" key="1">
    <citation type="submission" date="2016-02" db="EMBL/GenBank/DDBJ databases">
        <title>Genome analysis of coral dinoflagellate symbionts highlights evolutionary adaptations to a symbiotic lifestyle.</title>
        <authorList>
            <person name="Aranda M."/>
            <person name="Li Y."/>
            <person name="Liew Y.J."/>
            <person name="Baumgarten S."/>
            <person name="Simakov O."/>
            <person name="Wilson M."/>
            <person name="Piel J."/>
            <person name="Ashoor H."/>
            <person name="Bougouffa S."/>
            <person name="Bajic V.B."/>
            <person name="Ryu T."/>
            <person name="Ravasi T."/>
            <person name="Bayer T."/>
            <person name="Micklem G."/>
            <person name="Kim H."/>
            <person name="Bhak J."/>
            <person name="Lajeunesse T.C."/>
            <person name="Voolstra C.R."/>
        </authorList>
    </citation>
    <scope>NUCLEOTIDE SEQUENCE [LARGE SCALE GENOMIC DNA]</scope>
    <source>
        <strain evidence="2 3">CCMP2467</strain>
    </source>
</reference>
<keyword evidence="1" id="KW-0732">Signal</keyword>
<sequence length="203" mass="22530">MPALALCGLATRDFLLSCRLWLCRLCRYEQVARVLKDVGNHEEVQQVLEVKKNQRRNGYISKLFEIHELGICDCRSRASRTTMFSPIGNAPLLPPCGLMKKCNSSRALLEGAGQDLVFSGASAPLPTFHAARTLRGSSVRAILAPPSILPARDCPHFALRGSCTRHPRSFAFIRVRLSSVVSMHCFRNADSKIICFLSPRLHA</sequence>
<dbReference type="AlphaFoldDB" id="A0A1Q9EPM0"/>